<dbReference type="HOGENOM" id="CLU_056714_2_2_2"/>
<evidence type="ECO:0000256" key="3">
    <source>
        <dbReference type="ARBA" id="ARBA00022692"/>
    </source>
</evidence>
<evidence type="ECO:0000313" key="8">
    <source>
        <dbReference type="Proteomes" id="UP000030787"/>
    </source>
</evidence>
<evidence type="ECO:0000256" key="4">
    <source>
        <dbReference type="ARBA" id="ARBA00022989"/>
    </source>
</evidence>
<protein>
    <submittedName>
        <fullName evidence="7">LemA family protein</fullName>
    </submittedName>
</protein>
<dbReference type="STRING" id="1577791.Mpt1_c04800"/>
<dbReference type="Proteomes" id="UP000030787">
    <property type="component" value="Chromosome"/>
</dbReference>
<dbReference type="Gene3D" id="1.20.1440.20">
    <property type="entry name" value="LemA-like domain"/>
    <property type="match status" value="1"/>
</dbReference>
<reference evidence="7 8" key="1">
    <citation type="journal article" date="2014" name="Appl. Environ. Microbiol.">
        <title>Comparative Genome Analysis of 'Candidatus Methanoplasma termitum' Indicates a New Mode of Energy Metabolism in the Seventh Order of Methanogens.</title>
        <authorList>
            <person name="Lang K."/>
            <person name="Schuldes J."/>
            <person name="Klingl A."/>
            <person name="Poehlein A."/>
            <person name="Daniel R."/>
            <person name="Brune A."/>
        </authorList>
    </citation>
    <scope>NUCLEOTIDE SEQUENCE [LARGE SCALE GENOMIC DNA]</scope>
    <source>
        <strain evidence="8">Mpt1</strain>
    </source>
</reference>
<name>A0A0A7LDH0_9ARCH</name>
<evidence type="ECO:0000313" key="7">
    <source>
        <dbReference type="EMBL" id="AIZ56372.1"/>
    </source>
</evidence>
<dbReference type="KEGG" id="mear:Mpt1_c04800"/>
<dbReference type="OrthoDB" id="9363at2157"/>
<dbReference type="EMBL" id="CP010070">
    <property type="protein sequence ID" value="AIZ56372.1"/>
    <property type="molecule type" value="Genomic_DNA"/>
</dbReference>
<keyword evidence="3 6" id="KW-0812">Transmembrane</keyword>
<comment type="subcellular location">
    <subcellularLocation>
        <location evidence="1">Membrane</location>
        <topology evidence="1">Single-pass membrane protein</topology>
    </subcellularLocation>
</comment>
<dbReference type="RefSeq" id="WP_048111742.1">
    <property type="nucleotide sequence ID" value="NZ_CP010070.1"/>
</dbReference>
<keyword evidence="8" id="KW-1185">Reference proteome</keyword>
<keyword evidence="5 6" id="KW-0472">Membrane</keyword>
<organism evidence="7 8">
    <name type="scientific">Candidatus Methanoplasma termitum</name>
    <dbReference type="NCBI Taxonomy" id="1577791"/>
    <lineage>
        <taxon>Archaea</taxon>
        <taxon>Methanobacteriati</taxon>
        <taxon>Thermoplasmatota</taxon>
        <taxon>Thermoplasmata</taxon>
        <taxon>Methanomassiliicoccales</taxon>
        <taxon>Methanomassiliicoccaceae</taxon>
        <taxon>Candidatus Methanoplasma</taxon>
    </lineage>
</organism>
<gene>
    <name evidence="7" type="ORF">Mpt1_c04800</name>
</gene>
<evidence type="ECO:0000256" key="5">
    <source>
        <dbReference type="ARBA" id="ARBA00023136"/>
    </source>
</evidence>
<proteinExistence type="inferred from homology"/>
<feature type="transmembrane region" description="Helical" evidence="6">
    <location>
        <begin position="6"/>
        <end position="26"/>
    </location>
</feature>
<dbReference type="GO" id="GO:0016020">
    <property type="term" value="C:membrane"/>
    <property type="evidence" value="ECO:0007669"/>
    <property type="project" value="UniProtKB-SubCell"/>
</dbReference>
<sequence>MSALTIVLIALVVVVILLAVVLILFYNNFVDKKLKVENNFSQIKIQCKKRFDLVPNLVETVKGYAKHEQDTLEKVTIARSLGTTAESVKDLSSANNQLTQALSKLFALGEQYPELKANTSFENLQHELVSIEKDIATSRSFYNDSVMIYNKAVRSFPGNVFAKMLNFKEAEFFDAPEEEMQNVHVKF</sequence>
<dbReference type="Pfam" id="PF04011">
    <property type="entry name" value="LemA"/>
    <property type="match status" value="1"/>
</dbReference>
<dbReference type="InterPro" id="IPR007156">
    <property type="entry name" value="MamQ_LemA"/>
</dbReference>
<dbReference type="GeneID" id="24818149"/>
<keyword evidence="4 6" id="KW-1133">Transmembrane helix</keyword>
<evidence type="ECO:0000256" key="6">
    <source>
        <dbReference type="SAM" id="Phobius"/>
    </source>
</evidence>
<accession>A0A0A7LDH0</accession>
<dbReference type="SUPFAM" id="SSF140478">
    <property type="entry name" value="LemA-like"/>
    <property type="match status" value="1"/>
</dbReference>
<evidence type="ECO:0000256" key="2">
    <source>
        <dbReference type="ARBA" id="ARBA00008854"/>
    </source>
</evidence>
<dbReference type="InterPro" id="IPR023353">
    <property type="entry name" value="LemA-like_dom_sf"/>
</dbReference>
<dbReference type="AlphaFoldDB" id="A0A0A7LDH0"/>
<comment type="similarity">
    <text evidence="2">Belongs to the LemA family.</text>
</comment>
<dbReference type="PANTHER" id="PTHR34478:SF2">
    <property type="entry name" value="MEMBRANE PROTEIN"/>
    <property type="match status" value="1"/>
</dbReference>
<dbReference type="PANTHER" id="PTHR34478">
    <property type="entry name" value="PROTEIN LEMA"/>
    <property type="match status" value="1"/>
</dbReference>
<evidence type="ECO:0000256" key="1">
    <source>
        <dbReference type="ARBA" id="ARBA00004167"/>
    </source>
</evidence>